<dbReference type="Proteomes" id="UP000245168">
    <property type="component" value="Unassembled WGS sequence"/>
</dbReference>
<evidence type="ECO:0000256" key="1">
    <source>
        <dbReference type="SAM" id="Phobius"/>
    </source>
</evidence>
<gene>
    <name evidence="3" type="ORF">DDZ18_02895</name>
</gene>
<comment type="caution">
    <text evidence="3">The sequence shown here is derived from an EMBL/GenBank/DDBJ whole genome shotgun (WGS) entry which is preliminary data.</text>
</comment>
<name>A0A2U2BX18_9PROT</name>
<feature type="transmembrane region" description="Helical" evidence="1">
    <location>
        <begin position="67"/>
        <end position="85"/>
    </location>
</feature>
<feature type="transmembrane region" description="Helical" evidence="1">
    <location>
        <begin position="34"/>
        <end position="55"/>
    </location>
</feature>
<dbReference type="Pfam" id="PF07885">
    <property type="entry name" value="Ion_trans_2"/>
    <property type="match status" value="1"/>
</dbReference>
<feature type="domain" description="Potassium channel" evidence="2">
    <location>
        <begin position="77"/>
        <end position="150"/>
    </location>
</feature>
<reference evidence="4" key="1">
    <citation type="submission" date="2018-05" db="EMBL/GenBank/DDBJ databases">
        <authorList>
            <person name="Liu B.-T."/>
        </authorList>
    </citation>
    <scope>NUCLEOTIDE SEQUENCE [LARGE SCALE GENOMIC DNA]</scope>
    <source>
        <strain evidence="4">WD6-1</strain>
    </source>
</reference>
<dbReference type="InterPro" id="IPR013099">
    <property type="entry name" value="K_chnl_dom"/>
</dbReference>
<keyword evidence="4" id="KW-1185">Reference proteome</keyword>
<dbReference type="RefSeq" id="WP_109251842.1">
    <property type="nucleotide sequence ID" value="NZ_QEXV01000001.1"/>
</dbReference>
<keyword evidence="1" id="KW-1133">Transmembrane helix</keyword>
<accession>A0A2U2BX18</accession>
<keyword evidence="1" id="KW-0472">Membrane</keyword>
<sequence length="156" mass="16672">MRISIEGFLWVCLPIICNALFTMVIFGVPDFLRAHVWASYFAAVCLITASAAGLIGLVKHQIEARHALISLGLMAAILITAFAAIHNAHDYASGAANNFGDSLYFSIVTWTTLGYGDFQPDPQLRLLAAVQAVLGYIYLGAGVGLIGALIIQSESQ</sequence>
<feature type="transmembrane region" description="Helical" evidence="1">
    <location>
        <begin position="7"/>
        <end position="28"/>
    </location>
</feature>
<protein>
    <recommendedName>
        <fullName evidence="2">Potassium channel domain-containing protein</fullName>
    </recommendedName>
</protein>
<dbReference type="AlphaFoldDB" id="A0A2U2BX18"/>
<evidence type="ECO:0000259" key="2">
    <source>
        <dbReference type="Pfam" id="PF07885"/>
    </source>
</evidence>
<organism evidence="3 4">
    <name type="scientific">Marinicauda salina</name>
    <dbReference type="NCBI Taxonomy" id="2135793"/>
    <lineage>
        <taxon>Bacteria</taxon>
        <taxon>Pseudomonadati</taxon>
        <taxon>Pseudomonadota</taxon>
        <taxon>Alphaproteobacteria</taxon>
        <taxon>Maricaulales</taxon>
        <taxon>Maricaulaceae</taxon>
        <taxon>Marinicauda</taxon>
    </lineage>
</organism>
<dbReference type="OrthoDB" id="2974133at2"/>
<dbReference type="SUPFAM" id="SSF81324">
    <property type="entry name" value="Voltage-gated potassium channels"/>
    <property type="match status" value="1"/>
</dbReference>
<proteinExistence type="predicted"/>
<evidence type="ECO:0000313" key="4">
    <source>
        <dbReference type="Proteomes" id="UP000245168"/>
    </source>
</evidence>
<keyword evidence="1" id="KW-0812">Transmembrane</keyword>
<evidence type="ECO:0000313" key="3">
    <source>
        <dbReference type="EMBL" id="PWE18568.1"/>
    </source>
</evidence>
<dbReference type="Gene3D" id="1.10.287.70">
    <property type="match status" value="1"/>
</dbReference>
<feature type="transmembrane region" description="Helical" evidence="1">
    <location>
        <begin position="126"/>
        <end position="151"/>
    </location>
</feature>
<dbReference type="EMBL" id="QEXV01000001">
    <property type="protein sequence ID" value="PWE18568.1"/>
    <property type="molecule type" value="Genomic_DNA"/>
</dbReference>